<proteinExistence type="predicted"/>
<dbReference type="EMBL" id="KZ613497">
    <property type="protein sequence ID" value="PMD17840.1"/>
    <property type="molecule type" value="Genomic_DNA"/>
</dbReference>
<protein>
    <submittedName>
        <fullName evidence="2">Uncharacterized protein</fullName>
    </submittedName>
</protein>
<reference evidence="2 3" key="1">
    <citation type="submission" date="2016-05" db="EMBL/GenBank/DDBJ databases">
        <title>A degradative enzymes factory behind the ericoid mycorrhizal symbiosis.</title>
        <authorList>
            <consortium name="DOE Joint Genome Institute"/>
            <person name="Martino E."/>
            <person name="Morin E."/>
            <person name="Grelet G."/>
            <person name="Kuo A."/>
            <person name="Kohler A."/>
            <person name="Daghino S."/>
            <person name="Barry K."/>
            <person name="Choi C."/>
            <person name="Cichocki N."/>
            <person name="Clum A."/>
            <person name="Copeland A."/>
            <person name="Hainaut M."/>
            <person name="Haridas S."/>
            <person name="Labutti K."/>
            <person name="Lindquist E."/>
            <person name="Lipzen A."/>
            <person name="Khouja H.-R."/>
            <person name="Murat C."/>
            <person name="Ohm R."/>
            <person name="Olson A."/>
            <person name="Spatafora J."/>
            <person name="Veneault-Fourrey C."/>
            <person name="Henrissat B."/>
            <person name="Grigoriev I."/>
            <person name="Martin F."/>
            <person name="Perotto S."/>
        </authorList>
    </citation>
    <scope>NUCLEOTIDE SEQUENCE [LARGE SCALE GENOMIC DNA]</scope>
    <source>
        <strain evidence="2 3">UAMH 7357</strain>
    </source>
</reference>
<feature type="region of interest" description="Disordered" evidence="1">
    <location>
        <begin position="186"/>
        <end position="219"/>
    </location>
</feature>
<dbReference type="OrthoDB" id="4845846at2759"/>
<evidence type="ECO:0000313" key="2">
    <source>
        <dbReference type="EMBL" id="PMD17840.1"/>
    </source>
</evidence>
<dbReference type="STRING" id="1745343.A0A2J6PUY2"/>
<evidence type="ECO:0000313" key="3">
    <source>
        <dbReference type="Proteomes" id="UP000235672"/>
    </source>
</evidence>
<organism evidence="2 3">
    <name type="scientific">Hyaloscypha hepaticicola</name>
    <dbReference type="NCBI Taxonomy" id="2082293"/>
    <lineage>
        <taxon>Eukaryota</taxon>
        <taxon>Fungi</taxon>
        <taxon>Dikarya</taxon>
        <taxon>Ascomycota</taxon>
        <taxon>Pezizomycotina</taxon>
        <taxon>Leotiomycetes</taxon>
        <taxon>Helotiales</taxon>
        <taxon>Hyaloscyphaceae</taxon>
        <taxon>Hyaloscypha</taxon>
    </lineage>
</organism>
<sequence>MTIQVIHPVRSYYIKTPWTSSLARRTRNRAKAPNLGTSATKSLATVNSDTLACTRTVARIEKGALIKGRSTQPYGSRTITNVDIHTTTLLVGANVDDSGPVTLAVSAWHNPVWDNGGQPLLYCGTTYGLDAAFPTQMQSALLRLYKWTSTRWHEFLHLTSKMMPCAEATVVERVIESPSPLLRELPGIATSSSPRRRRTLPWPQDAPETARSAKRRASPGYQDAIQPLLWTTEIRRFASLVLVSA</sequence>
<accession>A0A2J6PUY2</accession>
<keyword evidence="3" id="KW-1185">Reference proteome</keyword>
<dbReference type="Proteomes" id="UP000235672">
    <property type="component" value="Unassembled WGS sequence"/>
</dbReference>
<dbReference type="AlphaFoldDB" id="A0A2J6PUY2"/>
<name>A0A2J6PUY2_9HELO</name>
<gene>
    <name evidence="2" type="ORF">NA56DRAFT_727883</name>
</gene>
<evidence type="ECO:0000256" key="1">
    <source>
        <dbReference type="SAM" id="MobiDB-lite"/>
    </source>
</evidence>